<comment type="caution">
    <text evidence="3">The sequence shown here is derived from an EMBL/GenBank/DDBJ whole genome shotgun (WGS) entry which is preliminary data.</text>
</comment>
<dbReference type="AlphaFoldDB" id="A0A843VKM8"/>
<evidence type="ECO:0008006" key="5">
    <source>
        <dbReference type="Google" id="ProtNLM"/>
    </source>
</evidence>
<feature type="signal peptide" evidence="2">
    <location>
        <begin position="1"/>
        <end position="20"/>
    </location>
</feature>
<sequence length="141" mass="15354">MAQLVLPLALSAVKSHGAAAAHLCLFSAGRSRPGLLCRPFRRGRSSLLLGGRRGVSATSTSPVSQPQSRHSKPDGASSVLTFQQAIQRLQRSRIGRIIMQIYESWYAISRDSRENIGLGPFPRSEKAEMNQAASLLRQSLL</sequence>
<dbReference type="Proteomes" id="UP000652761">
    <property type="component" value="Unassembled WGS sequence"/>
</dbReference>
<reference evidence="3" key="1">
    <citation type="submission" date="2017-07" db="EMBL/GenBank/DDBJ databases">
        <title>Taro Niue Genome Assembly and Annotation.</title>
        <authorList>
            <person name="Atibalentja N."/>
            <person name="Keating K."/>
            <person name="Fields C.J."/>
        </authorList>
    </citation>
    <scope>NUCLEOTIDE SEQUENCE</scope>
    <source>
        <strain evidence="3">Niue_2</strain>
        <tissue evidence="3">Leaf</tissue>
    </source>
</reference>
<name>A0A843VKM8_COLES</name>
<proteinExistence type="predicted"/>
<evidence type="ECO:0000313" key="3">
    <source>
        <dbReference type="EMBL" id="MQL99432.1"/>
    </source>
</evidence>
<organism evidence="3 4">
    <name type="scientific">Colocasia esculenta</name>
    <name type="common">Wild taro</name>
    <name type="synonym">Arum esculentum</name>
    <dbReference type="NCBI Taxonomy" id="4460"/>
    <lineage>
        <taxon>Eukaryota</taxon>
        <taxon>Viridiplantae</taxon>
        <taxon>Streptophyta</taxon>
        <taxon>Embryophyta</taxon>
        <taxon>Tracheophyta</taxon>
        <taxon>Spermatophyta</taxon>
        <taxon>Magnoliopsida</taxon>
        <taxon>Liliopsida</taxon>
        <taxon>Araceae</taxon>
        <taxon>Aroideae</taxon>
        <taxon>Colocasieae</taxon>
        <taxon>Colocasia</taxon>
    </lineage>
</organism>
<keyword evidence="4" id="KW-1185">Reference proteome</keyword>
<feature type="chain" id="PRO_5032371937" description="Protein-serine/threonine kinase" evidence="2">
    <location>
        <begin position="21"/>
        <end position="141"/>
    </location>
</feature>
<keyword evidence="2" id="KW-0732">Signal</keyword>
<gene>
    <name evidence="3" type="ORF">Taro_032152</name>
</gene>
<accession>A0A843VKM8</accession>
<dbReference type="EMBL" id="NMUH01002351">
    <property type="protein sequence ID" value="MQL99432.1"/>
    <property type="molecule type" value="Genomic_DNA"/>
</dbReference>
<evidence type="ECO:0000256" key="1">
    <source>
        <dbReference type="SAM" id="MobiDB-lite"/>
    </source>
</evidence>
<evidence type="ECO:0000256" key="2">
    <source>
        <dbReference type="SAM" id="SignalP"/>
    </source>
</evidence>
<protein>
    <recommendedName>
        <fullName evidence="5">Protein-serine/threonine kinase</fullName>
    </recommendedName>
</protein>
<evidence type="ECO:0000313" key="4">
    <source>
        <dbReference type="Proteomes" id="UP000652761"/>
    </source>
</evidence>
<feature type="compositionally biased region" description="Polar residues" evidence="1">
    <location>
        <begin position="56"/>
        <end position="68"/>
    </location>
</feature>
<feature type="region of interest" description="Disordered" evidence="1">
    <location>
        <begin position="49"/>
        <end position="78"/>
    </location>
</feature>